<protein>
    <submittedName>
        <fullName evidence="5">Small GTP-binding protein</fullName>
    </submittedName>
</protein>
<evidence type="ECO:0000256" key="4">
    <source>
        <dbReference type="ARBA" id="ARBA00023134"/>
    </source>
</evidence>
<keyword evidence="3" id="KW-0378">Hydrolase</keyword>
<dbReference type="InterPro" id="IPR027417">
    <property type="entry name" value="P-loop_NTPase"/>
</dbReference>
<dbReference type="InterPro" id="IPR052705">
    <property type="entry name" value="Gliding_Motility_GTPase"/>
</dbReference>
<evidence type="ECO:0000256" key="3">
    <source>
        <dbReference type="ARBA" id="ARBA00022801"/>
    </source>
</evidence>
<reference evidence="5 6" key="1">
    <citation type="journal article" date="2009" name="PLoS ONE">
        <title>The complete genome of Teredinibacter turnerae T7901: an intracellular endosymbiont of marine wood-boring bivalves (shipworms).</title>
        <authorList>
            <person name="Yang J.C."/>
            <person name="Madupu R."/>
            <person name="Durkin A.S."/>
            <person name="Ekborg N.A."/>
            <person name="Pedamallu C.S."/>
            <person name="Hostetler J.B."/>
            <person name="Radune D."/>
            <person name="Toms B.S."/>
            <person name="Henrissat B."/>
            <person name="Coutinho P.M."/>
            <person name="Schwarz S."/>
            <person name="Field L."/>
            <person name="Trindade-Silva A.E."/>
            <person name="Soares C.A.G."/>
            <person name="Elshahawi S."/>
            <person name="Hanora A."/>
            <person name="Schmidt E.W."/>
            <person name="Haygood M.G."/>
            <person name="Posfai J."/>
            <person name="Benner J."/>
            <person name="Madinger C."/>
            <person name="Nove J."/>
            <person name="Anton B."/>
            <person name="Chaudhary K."/>
            <person name="Foster J."/>
            <person name="Holman A."/>
            <person name="Kumar S."/>
            <person name="Lessard P.A."/>
            <person name="Luyten Y.A."/>
            <person name="Slatko B."/>
            <person name="Wood N."/>
            <person name="Wu B."/>
            <person name="Teplitski M."/>
            <person name="Mougous J.D."/>
            <person name="Ward N."/>
            <person name="Eisen J.A."/>
            <person name="Badger J.H."/>
            <person name="Distel D.L."/>
        </authorList>
    </citation>
    <scope>NUCLEOTIDE SEQUENCE [LARGE SCALE GENOMIC DNA]</scope>
    <source>
        <strain evidence="6">ATCC 39867 / T7901</strain>
    </source>
</reference>
<sequence length="175" mass="19262">MSELKFVITGTAGVGKSTAINAISDIPPINTDAETTDELQALKQTTTVAFDFGEVVLDEDTQIRLYGTPGQERFRHMWEIIADGALGLIILVDNTRADPVADMNMYIDNFAELIDATAFVVGVTRWDQNGKASLDQYFTALEQRGLFAPVIETDPRSRDDVVLLLDSLMSVLEFA</sequence>
<dbReference type="HOGENOM" id="CLU_077970_2_0_6"/>
<dbReference type="eggNOG" id="COG2229">
    <property type="taxonomic scope" value="Bacteria"/>
</dbReference>
<dbReference type="CDD" id="cd00882">
    <property type="entry name" value="Ras_like_GTPase"/>
    <property type="match status" value="1"/>
</dbReference>
<dbReference type="KEGG" id="ttu:TERTU_3408"/>
<dbReference type="EMBL" id="CP001614">
    <property type="protein sequence ID" value="ACR13140.1"/>
    <property type="molecule type" value="Genomic_DNA"/>
</dbReference>
<comment type="similarity">
    <text evidence="1">Belongs to the GPN-loop GTPase family.</text>
</comment>
<organism evidence="5 6">
    <name type="scientific">Teredinibacter turnerae (strain ATCC 39867 / T7901)</name>
    <dbReference type="NCBI Taxonomy" id="377629"/>
    <lineage>
        <taxon>Bacteria</taxon>
        <taxon>Pseudomonadati</taxon>
        <taxon>Pseudomonadota</taxon>
        <taxon>Gammaproteobacteria</taxon>
        <taxon>Cellvibrionales</taxon>
        <taxon>Cellvibrionaceae</taxon>
        <taxon>Teredinibacter</taxon>
    </lineage>
</organism>
<gene>
    <name evidence="5" type="ordered locus">TERTU_3408</name>
</gene>
<keyword evidence="6" id="KW-1185">Reference proteome</keyword>
<dbReference type="GO" id="GO:0016787">
    <property type="term" value="F:hydrolase activity"/>
    <property type="evidence" value="ECO:0007669"/>
    <property type="project" value="UniProtKB-KW"/>
</dbReference>
<dbReference type="AlphaFoldDB" id="C5BQR3"/>
<dbReference type="RefSeq" id="WP_015819253.1">
    <property type="nucleotide sequence ID" value="NC_012997.1"/>
</dbReference>
<evidence type="ECO:0000313" key="6">
    <source>
        <dbReference type="Proteomes" id="UP000009080"/>
    </source>
</evidence>
<dbReference type="GO" id="GO:0005525">
    <property type="term" value="F:GTP binding"/>
    <property type="evidence" value="ECO:0007669"/>
    <property type="project" value="UniProtKB-KW"/>
</dbReference>
<proteinExistence type="inferred from homology"/>
<dbReference type="PRINTS" id="PR00449">
    <property type="entry name" value="RASTRNSFRMNG"/>
</dbReference>
<name>C5BQR3_TERTT</name>
<evidence type="ECO:0000313" key="5">
    <source>
        <dbReference type="EMBL" id="ACR13140.1"/>
    </source>
</evidence>
<keyword evidence="2" id="KW-0547">Nucleotide-binding</keyword>
<dbReference type="InterPro" id="IPR004130">
    <property type="entry name" value="Gpn"/>
</dbReference>
<dbReference type="Proteomes" id="UP000009080">
    <property type="component" value="Chromosome"/>
</dbReference>
<dbReference type="Gene3D" id="3.40.50.300">
    <property type="entry name" value="P-loop containing nucleotide triphosphate hydrolases"/>
    <property type="match status" value="1"/>
</dbReference>
<dbReference type="Pfam" id="PF03029">
    <property type="entry name" value="ATP_bind_1"/>
    <property type="match status" value="1"/>
</dbReference>
<dbReference type="SUPFAM" id="SSF52540">
    <property type="entry name" value="P-loop containing nucleoside triphosphate hydrolases"/>
    <property type="match status" value="1"/>
</dbReference>
<accession>C5BQR3</accession>
<dbReference type="PANTHER" id="PTHR42708">
    <property type="entry name" value="ATP/GTP-BINDING PROTEIN-RELATED"/>
    <property type="match status" value="1"/>
</dbReference>
<dbReference type="OrthoDB" id="4319884at2"/>
<keyword evidence="4" id="KW-0342">GTP-binding</keyword>
<evidence type="ECO:0000256" key="2">
    <source>
        <dbReference type="ARBA" id="ARBA00022741"/>
    </source>
</evidence>
<evidence type="ECO:0000256" key="1">
    <source>
        <dbReference type="ARBA" id="ARBA00005290"/>
    </source>
</evidence>
<dbReference type="STRING" id="377629.TERTU_3408"/>
<dbReference type="PANTHER" id="PTHR42708:SF1">
    <property type="entry name" value="GLIDING MOTILITY PROTEIN MGLA"/>
    <property type="match status" value="1"/>
</dbReference>